<dbReference type="RefSeq" id="WP_091269069.1">
    <property type="nucleotide sequence ID" value="NZ_FNFK01000121.1"/>
</dbReference>
<sequence length="302" mass="33353">MSYTPETMPKSEATAPGMKTVKGDLTNMLARADSEDLVYARKNGHNLKIRMVYPDQHGNETTRYPVVVHVQGSAWFKQNLNGHIFDFKDIVTSGYILVVVEYLPIPDATFPSHVEDCKTAVRYLVDHADELPVDITNLFLSGDSSGGHTALLSWATWGTDQLDASSRPLPDIRGIIDLYGVTDLTTISTPNSTVPHDVPTSPENLLLADFLSDGAVDRKMAGTVHHYLKDDVTYPPLLIMHGNRDTIVPFEQSTELHTICTSRGIDSTFYCVDEADHGGGPFFTQEVIDIMIDFLQSHTASD</sequence>
<dbReference type="SUPFAM" id="SSF53474">
    <property type="entry name" value="alpha/beta-Hydrolases"/>
    <property type="match status" value="1"/>
</dbReference>
<reference evidence="4" key="1">
    <citation type="submission" date="2016-10" db="EMBL/GenBank/DDBJ databases">
        <authorList>
            <person name="Varghese N."/>
            <person name="Submissions S."/>
        </authorList>
    </citation>
    <scope>NUCLEOTIDE SEQUENCE [LARGE SCALE GENOMIC DNA]</scope>
    <source>
        <strain evidence="4">DSM 19181</strain>
    </source>
</reference>
<dbReference type="Pfam" id="PF20434">
    <property type="entry name" value="BD-FAE"/>
    <property type="match status" value="1"/>
</dbReference>
<evidence type="ECO:0000256" key="1">
    <source>
        <dbReference type="ARBA" id="ARBA00022801"/>
    </source>
</evidence>
<keyword evidence="4" id="KW-1185">Reference proteome</keyword>
<name>A0A1G9GJY1_9LACT</name>
<dbReference type="EMBL" id="FNFK01000121">
    <property type="protein sequence ID" value="SDL00912.1"/>
    <property type="molecule type" value="Genomic_DNA"/>
</dbReference>
<dbReference type="PANTHER" id="PTHR48081">
    <property type="entry name" value="AB HYDROLASE SUPERFAMILY PROTEIN C4A8.06C"/>
    <property type="match status" value="1"/>
</dbReference>
<dbReference type="Proteomes" id="UP000199433">
    <property type="component" value="Unassembled WGS sequence"/>
</dbReference>
<organism evidence="3 4">
    <name type="scientific">Alkalibacterium thalassium</name>
    <dbReference type="NCBI Taxonomy" id="426701"/>
    <lineage>
        <taxon>Bacteria</taxon>
        <taxon>Bacillati</taxon>
        <taxon>Bacillota</taxon>
        <taxon>Bacilli</taxon>
        <taxon>Lactobacillales</taxon>
        <taxon>Carnobacteriaceae</taxon>
        <taxon>Alkalibacterium</taxon>
    </lineage>
</organism>
<dbReference type="OrthoDB" id="9815425at2"/>
<dbReference type="GO" id="GO:0016787">
    <property type="term" value="F:hydrolase activity"/>
    <property type="evidence" value="ECO:0007669"/>
    <property type="project" value="UniProtKB-KW"/>
</dbReference>
<dbReference type="InterPro" id="IPR029058">
    <property type="entry name" value="AB_hydrolase_fold"/>
</dbReference>
<evidence type="ECO:0000313" key="3">
    <source>
        <dbReference type="EMBL" id="SDL00912.1"/>
    </source>
</evidence>
<protein>
    <submittedName>
        <fullName evidence="3">Acetyl esterase/lipase</fullName>
    </submittedName>
</protein>
<evidence type="ECO:0000259" key="2">
    <source>
        <dbReference type="Pfam" id="PF20434"/>
    </source>
</evidence>
<gene>
    <name evidence="3" type="ORF">SAMN04488098_11211</name>
</gene>
<dbReference type="Gene3D" id="3.40.50.1820">
    <property type="entry name" value="alpha/beta hydrolase"/>
    <property type="match status" value="1"/>
</dbReference>
<keyword evidence="1" id="KW-0378">Hydrolase</keyword>
<dbReference type="InterPro" id="IPR050300">
    <property type="entry name" value="GDXG_lipolytic_enzyme"/>
</dbReference>
<feature type="domain" description="BD-FAE-like" evidence="2">
    <location>
        <begin position="59"/>
        <end position="258"/>
    </location>
</feature>
<dbReference type="STRING" id="426701.SAMN04488098_11211"/>
<accession>A0A1G9GJY1</accession>
<dbReference type="AlphaFoldDB" id="A0A1G9GJY1"/>
<dbReference type="InterPro" id="IPR049492">
    <property type="entry name" value="BD-FAE-like_dom"/>
</dbReference>
<evidence type="ECO:0000313" key="4">
    <source>
        <dbReference type="Proteomes" id="UP000199433"/>
    </source>
</evidence>
<proteinExistence type="predicted"/>